<dbReference type="AlphaFoldDB" id="A0A1H4DCC1"/>
<feature type="signal peptide" evidence="2">
    <location>
        <begin position="1"/>
        <end position="17"/>
    </location>
</feature>
<dbReference type="STRING" id="571932.SAMN05421743_10768"/>
<organism evidence="3 4">
    <name type="scientific">Thalassobacillus cyri</name>
    <dbReference type="NCBI Taxonomy" id="571932"/>
    <lineage>
        <taxon>Bacteria</taxon>
        <taxon>Bacillati</taxon>
        <taxon>Bacillota</taxon>
        <taxon>Bacilli</taxon>
        <taxon>Bacillales</taxon>
        <taxon>Bacillaceae</taxon>
        <taxon>Thalassobacillus</taxon>
    </lineage>
</organism>
<feature type="chain" id="PRO_5038946542" description="Sporulation lipoprotein YhcN/YlaJ (Spore_YhcN_YlaJ)" evidence="2">
    <location>
        <begin position="18"/>
        <end position="131"/>
    </location>
</feature>
<evidence type="ECO:0000313" key="3">
    <source>
        <dbReference type="EMBL" id="SEA70110.1"/>
    </source>
</evidence>
<protein>
    <recommendedName>
        <fullName evidence="5">Sporulation lipoprotein YhcN/YlaJ (Spore_YhcN_YlaJ)</fullName>
    </recommendedName>
</protein>
<evidence type="ECO:0000256" key="2">
    <source>
        <dbReference type="SAM" id="SignalP"/>
    </source>
</evidence>
<dbReference type="RefSeq" id="WP_093044852.1">
    <property type="nucleotide sequence ID" value="NZ_FNQR01000007.1"/>
</dbReference>
<dbReference type="EMBL" id="FNQR01000007">
    <property type="protein sequence ID" value="SEA70110.1"/>
    <property type="molecule type" value="Genomic_DNA"/>
</dbReference>
<proteinExistence type="predicted"/>
<evidence type="ECO:0008006" key="5">
    <source>
        <dbReference type="Google" id="ProtNLM"/>
    </source>
</evidence>
<dbReference type="PROSITE" id="PS51257">
    <property type="entry name" value="PROKAR_LIPOPROTEIN"/>
    <property type="match status" value="1"/>
</dbReference>
<sequence length="131" mass="14525">MKYQATAIMIFAAILLAACGGAGEQDQGAGEGLMNTQNPEEKGNQIDNPRMINNVGDSWGLKQDREKIKSAAESVPGVEVERVILEGPLVRVTANVDNERLSDGDRQDWEQQIEQAIYRAVPRYDIKVRVR</sequence>
<gene>
    <name evidence="3" type="ORF">SAMN05421743_10768</name>
</gene>
<name>A0A1H4DCC1_9BACI</name>
<keyword evidence="2" id="KW-0732">Signal</keyword>
<evidence type="ECO:0000256" key="1">
    <source>
        <dbReference type="SAM" id="MobiDB-lite"/>
    </source>
</evidence>
<accession>A0A1H4DCC1</accession>
<keyword evidence="4" id="KW-1185">Reference proteome</keyword>
<reference evidence="4" key="1">
    <citation type="submission" date="2016-10" db="EMBL/GenBank/DDBJ databases">
        <authorList>
            <person name="Varghese N."/>
            <person name="Submissions S."/>
        </authorList>
    </citation>
    <scope>NUCLEOTIDE SEQUENCE [LARGE SCALE GENOMIC DNA]</scope>
    <source>
        <strain evidence="4">CCM7597</strain>
    </source>
</reference>
<dbReference type="Proteomes" id="UP000198584">
    <property type="component" value="Unassembled WGS sequence"/>
</dbReference>
<evidence type="ECO:0000313" key="4">
    <source>
        <dbReference type="Proteomes" id="UP000198584"/>
    </source>
</evidence>
<feature type="region of interest" description="Disordered" evidence="1">
    <location>
        <begin position="25"/>
        <end position="52"/>
    </location>
</feature>
<dbReference type="OrthoDB" id="2691655at2"/>